<keyword evidence="3" id="KW-1185">Reference proteome</keyword>
<feature type="domain" description="Mon2 C-terminal" evidence="1">
    <location>
        <begin position="34"/>
        <end position="86"/>
    </location>
</feature>
<evidence type="ECO:0000313" key="3">
    <source>
        <dbReference type="Proteomes" id="UP001386955"/>
    </source>
</evidence>
<dbReference type="AlphaFoldDB" id="A0AAN9S971"/>
<evidence type="ECO:0000259" key="1">
    <source>
        <dbReference type="Pfam" id="PF16206"/>
    </source>
</evidence>
<dbReference type="EMBL" id="JAYMYS010000005">
    <property type="protein sequence ID" value="KAK7391924.1"/>
    <property type="molecule type" value="Genomic_DNA"/>
</dbReference>
<evidence type="ECO:0000313" key="2">
    <source>
        <dbReference type="EMBL" id="KAK7391924.1"/>
    </source>
</evidence>
<name>A0AAN9S971_PSOTE</name>
<dbReference type="PANTHER" id="PTHR34199:SF4">
    <property type="entry name" value="ARM REPEAT SUPERFAMILY PROTEIN"/>
    <property type="match status" value="1"/>
</dbReference>
<reference evidence="2 3" key="1">
    <citation type="submission" date="2024-01" db="EMBL/GenBank/DDBJ databases">
        <title>The genomes of 5 underutilized Papilionoideae crops provide insights into root nodulation and disease resistanc.</title>
        <authorList>
            <person name="Jiang F."/>
        </authorList>
    </citation>
    <scope>NUCLEOTIDE SEQUENCE [LARGE SCALE GENOMIC DNA]</scope>
    <source>
        <strain evidence="2">DUOXIRENSHENG_FW03</strain>
        <tissue evidence="2">Leaves</tissue>
    </source>
</reference>
<proteinExistence type="predicted"/>
<accession>A0AAN9S971</accession>
<sequence>MPPHCSRFSLTCLQKLFSLSSYSNEVNWNRTRTEVSKISITVLITRCEYILSRFLTDENGLGDCPLPKARLEEIIYVLQELARLVIHPDASSVLPLHPLLRTGLAEDKEKHDSHPHLFVLLPSFCELVISRIKNTGASAITASISHQGIVSGKAKLNE</sequence>
<dbReference type="Pfam" id="PF16206">
    <property type="entry name" value="Mon2_C"/>
    <property type="match status" value="1"/>
</dbReference>
<dbReference type="Proteomes" id="UP001386955">
    <property type="component" value="Unassembled WGS sequence"/>
</dbReference>
<dbReference type="PANTHER" id="PTHR34199">
    <property type="entry name" value="NUMOD3 MOTIF FAMILY PROTEIN, EXPRESSED"/>
    <property type="match status" value="1"/>
</dbReference>
<protein>
    <recommendedName>
        <fullName evidence="1">Mon2 C-terminal domain-containing protein</fullName>
    </recommendedName>
</protein>
<organism evidence="2 3">
    <name type="scientific">Psophocarpus tetragonolobus</name>
    <name type="common">Winged bean</name>
    <name type="synonym">Dolichos tetragonolobus</name>
    <dbReference type="NCBI Taxonomy" id="3891"/>
    <lineage>
        <taxon>Eukaryota</taxon>
        <taxon>Viridiplantae</taxon>
        <taxon>Streptophyta</taxon>
        <taxon>Embryophyta</taxon>
        <taxon>Tracheophyta</taxon>
        <taxon>Spermatophyta</taxon>
        <taxon>Magnoliopsida</taxon>
        <taxon>eudicotyledons</taxon>
        <taxon>Gunneridae</taxon>
        <taxon>Pentapetalae</taxon>
        <taxon>rosids</taxon>
        <taxon>fabids</taxon>
        <taxon>Fabales</taxon>
        <taxon>Fabaceae</taxon>
        <taxon>Papilionoideae</taxon>
        <taxon>50 kb inversion clade</taxon>
        <taxon>NPAAA clade</taxon>
        <taxon>indigoferoid/millettioid clade</taxon>
        <taxon>Phaseoleae</taxon>
        <taxon>Psophocarpus</taxon>
    </lineage>
</organism>
<gene>
    <name evidence="2" type="ORF">VNO78_20348</name>
</gene>
<comment type="caution">
    <text evidence="2">The sequence shown here is derived from an EMBL/GenBank/DDBJ whole genome shotgun (WGS) entry which is preliminary data.</text>
</comment>
<dbReference type="InterPro" id="IPR032817">
    <property type="entry name" value="Mon2_C"/>
</dbReference>